<dbReference type="EMBL" id="JACAGB010000014">
    <property type="protein sequence ID" value="KAF6326384.1"/>
    <property type="molecule type" value="Genomic_DNA"/>
</dbReference>
<proteinExistence type="predicted"/>
<organism evidence="1 2">
    <name type="scientific">Pipistrellus kuhlii</name>
    <name type="common">Kuhl's pipistrelle</name>
    <dbReference type="NCBI Taxonomy" id="59472"/>
    <lineage>
        <taxon>Eukaryota</taxon>
        <taxon>Metazoa</taxon>
        <taxon>Chordata</taxon>
        <taxon>Craniata</taxon>
        <taxon>Vertebrata</taxon>
        <taxon>Euteleostomi</taxon>
        <taxon>Mammalia</taxon>
        <taxon>Eutheria</taxon>
        <taxon>Laurasiatheria</taxon>
        <taxon>Chiroptera</taxon>
        <taxon>Yangochiroptera</taxon>
        <taxon>Vespertilionidae</taxon>
        <taxon>Pipistrellus</taxon>
    </lineage>
</organism>
<sequence>MFVSHHEDRSNTRASWKTHSTSTTCLPLRGRLRSFPLHLSGLCLLRTSQSCERCPVVLLLAGERRSVHPVFLRGSVWRCQHHVTNSHCPQPAMLARLRVGVPVDRRIAPADGSSLRLLPSSL</sequence>
<reference evidence="1 2" key="1">
    <citation type="journal article" date="2020" name="Nature">
        <title>Six reference-quality genomes reveal evolution of bat adaptations.</title>
        <authorList>
            <person name="Jebb D."/>
            <person name="Huang Z."/>
            <person name="Pippel M."/>
            <person name="Hughes G.M."/>
            <person name="Lavrichenko K."/>
            <person name="Devanna P."/>
            <person name="Winkler S."/>
            <person name="Jermiin L.S."/>
            <person name="Skirmuntt E.C."/>
            <person name="Katzourakis A."/>
            <person name="Burkitt-Gray L."/>
            <person name="Ray D.A."/>
            <person name="Sullivan K.A.M."/>
            <person name="Roscito J.G."/>
            <person name="Kirilenko B.M."/>
            <person name="Davalos L.M."/>
            <person name="Corthals A.P."/>
            <person name="Power M.L."/>
            <person name="Jones G."/>
            <person name="Ransome R.D."/>
            <person name="Dechmann D.K.N."/>
            <person name="Locatelli A.G."/>
            <person name="Puechmaille S.J."/>
            <person name="Fedrigo O."/>
            <person name="Jarvis E.D."/>
            <person name="Hiller M."/>
            <person name="Vernes S.C."/>
            <person name="Myers E.W."/>
            <person name="Teeling E.C."/>
        </authorList>
    </citation>
    <scope>NUCLEOTIDE SEQUENCE [LARGE SCALE GENOMIC DNA]</scope>
    <source>
        <strain evidence="1">MPipKuh1</strain>
        <tissue evidence="1">Flight muscle</tissue>
    </source>
</reference>
<gene>
    <name evidence="1" type="ORF">mPipKuh1_008384</name>
</gene>
<dbReference type="AlphaFoldDB" id="A0A7J7VMH9"/>
<accession>A0A7J7VMH9</accession>
<evidence type="ECO:0000313" key="2">
    <source>
        <dbReference type="Proteomes" id="UP000558488"/>
    </source>
</evidence>
<evidence type="ECO:0000313" key="1">
    <source>
        <dbReference type="EMBL" id="KAF6326384.1"/>
    </source>
</evidence>
<keyword evidence="2" id="KW-1185">Reference proteome</keyword>
<comment type="caution">
    <text evidence="1">The sequence shown here is derived from an EMBL/GenBank/DDBJ whole genome shotgun (WGS) entry which is preliminary data.</text>
</comment>
<protein>
    <submittedName>
        <fullName evidence="1">Uncharacterized protein</fullName>
    </submittedName>
</protein>
<name>A0A7J7VMH9_PIPKU</name>
<dbReference type="Proteomes" id="UP000558488">
    <property type="component" value="Unassembled WGS sequence"/>
</dbReference>